<evidence type="ECO:0000256" key="7">
    <source>
        <dbReference type="ARBA" id="ARBA00031828"/>
    </source>
</evidence>
<evidence type="ECO:0000256" key="3">
    <source>
        <dbReference type="ARBA" id="ARBA00022723"/>
    </source>
</evidence>
<dbReference type="InterPro" id="IPR004446">
    <property type="entry name" value="Heptose_bisP_phosphatase"/>
</dbReference>
<dbReference type="InterPro" id="IPR036412">
    <property type="entry name" value="HAD-like_sf"/>
</dbReference>
<evidence type="ECO:0000256" key="6">
    <source>
        <dbReference type="ARBA" id="ARBA00023277"/>
    </source>
</evidence>
<dbReference type="RefSeq" id="WP_044057084.1">
    <property type="nucleotide sequence ID" value="NZ_CAXGHX010000009.1"/>
</dbReference>
<feature type="site" description="Contributes to substrate recognition" evidence="11">
    <location>
        <position position="110"/>
    </location>
</feature>
<feature type="binding site" evidence="12">
    <location>
        <position position="106"/>
    </location>
    <ligand>
        <name>Zn(2+)</name>
        <dbReference type="ChEBI" id="CHEBI:29105"/>
    </ligand>
</feature>
<feature type="binding site" evidence="12">
    <location>
        <position position="91"/>
    </location>
    <ligand>
        <name>Zn(2+)</name>
        <dbReference type="ChEBI" id="CHEBI:29105"/>
    </ligand>
</feature>
<dbReference type="EMBL" id="CP008849">
    <property type="protein sequence ID" value="AIF98936.1"/>
    <property type="molecule type" value="Genomic_DNA"/>
</dbReference>
<keyword evidence="4 9" id="KW-0378">Hydrolase</keyword>
<evidence type="ECO:0000313" key="14">
    <source>
        <dbReference type="Proteomes" id="UP000056090"/>
    </source>
</evidence>
<evidence type="ECO:0000256" key="9">
    <source>
        <dbReference type="PIRNR" id="PIRNR004682"/>
    </source>
</evidence>
<dbReference type="CDD" id="cd07503">
    <property type="entry name" value="HAD_HisB-N"/>
    <property type="match status" value="1"/>
</dbReference>
<feature type="active site" description="Proton donor" evidence="10">
    <location>
        <position position="12"/>
    </location>
</feature>
<evidence type="ECO:0000256" key="11">
    <source>
        <dbReference type="PIRSR" id="PIRSR004682-3"/>
    </source>
</evidence>
<dbReference type="GO" id="GO:0005975">
    <property type="term" value="P:carbohydrate metabolic process"/>
    <property type="evidence" value="ECO:0007669"/>
    <property type="project" value="InterPro"/>
</dbReference>
<feature type="binding site" evidence="12">
    <location>
        <position position="10"/>
    </location>
    <ligand>
        <name>Mg(2+)</name>
        <dbReference type="ChEBI" id="CHEBI:18420"/>
    </ligand>
</feature>
<dbReference type="Gene3D" id="3.40.50.1000">
    <property type="entry name" value="HAD superfamily/HAD-like"/>
    <property type="match status" value="1"/>
</dbReference>
<dbReference type="EC" id="3.1.3.-" evidence="9"/>
<feature type="site" description="Contributes to substrate recognition" evidence="11">
    <location>
        <position position="109"/>
    </location>
</feature>
<evidence type="ECO:0000256" key="4">
    <source>
        <dbReference type="ARBA" id="ARBA00022801"/>
    </source>
</evidence>
<dbReference type="NCBIfam" id="TIGR01656">
    <property type="entry name" value="Histidinol-ppas"/>
    <property type="match status" value="1"/>
</dbReference>
<dbReference type="InterPro" id="IPR006439">
    <property type="entry name" value="HAD-SF_hydro_IA"/>
</dbReference>
<keyword evidence="2 9" id="KW-0963">Cytoplasm</keyword>
<dbReference type="KEGG" id="aal:EP13_09735"/>
<evidence type="ECO:0000313" key="13">
    <source>
        <dbReference type="EMBL" id="AIF98936.1"/>
    </source>
</evidence>
<comment type="subcellular location">
    <subcellularLocation>
        <location evidence="1 9">Cytoplasm</location>
    </subcellularLocation>
</comment>
<name>A0A075NZF9_9ALTE</name>
<dbReference type="NCBIfam" id="TIGR01549">
    <property type="entry name" value="HAD-SF-IA-v1"/>
    <property type="match status" value="1"/>
</dbReference>
<dbReference type="Proteomes" id="UP000056090">
    <property type="component" value="Chromosome"/>
</dbReference>
<keyword evidence="5 12" id="KW-0862">Zinc</keyword>
<keyword evidence="3 12" id="KW-0479">Metal-binding</keyword>
<dbReference type="AlphaFoldDB" id="A0A075NZF9"/>
<dbReference type="PIRSF" id="PIRSF004682">
    <property type="entry name" value="GmhB"/>
    <property type="match status" value="1"/>
</dbReference>
<evidence type="ECO:0000256" key="1">
    <source>
        <dbReference type="ARBA" id="ARBA00004496"/>
    </source>
</evidence>
<dbReference type="InterPro" id="IPR006549">
    <property type="entry name" value="HAD-SF_hydro_IIIA"/>
</dbReference>
<proteinExistence type="inferred from homology"/>
<comment type="cofactor">
    <cofactor evidence="12">
        <name>Zn(2+)</name>
        <dbReference type="ChEBI" id="CHEBI:29105"/>
    </cofactor>
</comment>
<feature type="binding site" evidence="12">
    <location>
        <position position="135"/>
    </location>
    <ligand>
        <name>Mg(2+)</name>
        <dbReference type="ChEBI" id="CHEBI:18420"/>
    </ligand>
</feature>
<keyword evidence="6 9" id="KW-0119">Carbohydrate metabolism</keyword>
<dbReference type="InterPro" id="IPR006543">
    <property type="entry name" value="Histidinol-phos"/>
</dbReference>
<comment type="similarity">
    <text evidence="8 9">Belongs to the gmhB family.</text>
</comment>
<feature type="binding site" evidence="12">
    <location>
        <position position="108"/>
    </location>
    <ligand>
        <name>Zn(2+)</name>
        <dbReference type="ChEBI" id="CHEBI:29105"/>
    </ligand>
</feature>
<feature type="binding site" evidence="12">
    <location>
        <position position="93"/>
    </location>
    <ligand>
        <name>Zn(2+)</name>
        <dbReference type="ChEBI" id="CHEBI:29105"/>
    </ligand>
</feature>
<evidence type="ECO:0000256" key="2">
    <source>
        <dbReference type="ARBA" id="ARBA00022490"/>
    </source>
</evidence>
<dbReference type="eggNOG" id="COG0241">
    <property type="taxonomic scope" value="Bacteria"/>
</dbReference>
<keyword evidence="12" id="KW-0460">Magnesium</keyword>
<dbReference type="SUPFAM" id="SSF56784">
    <property type="entry name" value="HAD-like"/>
    <property type="match status" value="1"/>
</dbReference>
<feature type="active site" description="Nucleophile" evidence="10">
    <location>
        <position position="10"/>
    </location>
</feature>
<dbReference type="InterPro" id="IPR023214">
    <property type="entry name" value="HAD_sf"/>
</dbReference>
<reference evidence="13 14" key="1">
    <citation type="submission" date="2014-06" db="EMBL/GenBank/DDBJ databases">
        <title>Genomes of Alteromonas australica, a world apart.</title>
        <authorList>
            <person name="Gonzaga A."/>
            <person name="Lopez-Perez M."/>
            <person name="Rodriguez-Valera F."/>
        </authorList>
    </citation>
    <scope>NUCLEOTIDE SEQUENCE [LARGE SCALE GENOMIC DNA]</scope>
    <source>
        <strain evidence="13 14">H 17</strain>
    </source>
</reference>
<feature type="binding site" evidence="12">
    <location>
        <position position="12"/>
    </location>
    <ligand>
        <name>Mg(2+)</name>
        <dbReference type="ChEBI" id="CHEBI:18420"/>
    </ligand>
</feature>
<protein>
    <recommendedName>
        <fullName evidence="7 9">D,D-heptose 1,7-bisphosphate phosphatase</fullName>
        <ecNumber evidence="9">3.1.3.-</ecNumber>
    </recommendedName>
</protein>
<dbReference type="FunFam" id="3.40.50.1000:FF:000037">
    <property type="entry name" value="D,D-heptose 1,7-bisphosphate phosphatase"/>
    <property type="match status" value="1"/>
</dbReference>
<feature type="site" description="Stabilizes the phosphoryl group" evidence="11">
    <location>
        <position position="52"/>
    </location>
</feature>
<comment type="cofactor">
    <cofactor evidence="12">
        <name>Mg(2+)</name>
        <dbReference type="ChEBI" id="CHEBI:18420"/>
    </cofactor>
</comment>
<organism evidence="13 14">
    <name type="scientific">Alteromonas australica</name>
    <dbReference type="NCBI Taxonomy" id="589873"/>
    <lineage>
        <taxon>Bacteria</taxon>
        <taxon>Pseudomonadati</taxon>
        <taxon>Pseudomonadota</taxon>
        <taxon>Gammaproteobacteria</taxon>
        <taxon>Alteromonadales</taxon>
        <taxon>Alteromonadaceae</taxon>
        <taxon>Alteromonas/Salinimonas group</taxon>
        <taxon>Alteromonas</taxon>
    </lineage>
</organism>
<dbReference type="GO" id="GO:0005737">
    <property type="term" value="C:cytoplasm"/>
    <property type="evidence" value="ECO:0007669"/>
    <property type="project" value="UniProtKB-SubCell"/>
</dbReference>
<dbReference type="PANTHER" id="PTHR42891">
    <property type="entry name" value="D-GLYCERO-BETA-D-MANNO-HEPTOSE-1,7-BISPHOSPHATE 7-PHOSPHATASE"/>
    <property type="match status" value="1"/>
</dbReference>
<dbReference type="Pfam" id="PF13242">
    <property type="entry name" value="Hydrolase_like"/>
    <property type="match status" value="1"/>
</dbReference>
<keyword evidence="14" id="KW-1185">Reference proteome</keyword>
<dbReference type="GO" id="GO:0016791">
    <property type="term" value="F:phosphatase activity"/>
    <property type="evidence" value="ECO:0007669"/>
    <property type="project" value="InterPro"/>
</dbReference>
<dbReference type="GO" id="GO:0046872">
    <property type="term" value="F:metal ion binding"/>
    <property type="evidence" value="ECO:0007669"/>
    <property type="project" value="UniProtKB-KW"/>
</dbReference>
<dbReference type="NCBIfam" id="TIGR00213">
    <property type="entry name" value="GmhB_yaeD"/>
    <property type="match status" value="1"/>
</dbReference>
<evidence type="ECO:0000256" key="10">
    <source>
        <dbReference type="PIRSR" id="PIRSR004682-1"/>
    </source>
</evidence>
<sequence>MQKQKAVFLDRDGIINIDHGYVGHYHNFDYVEGVFDMIKHFVAQGFKPIIVTNQSGIARGYFTEADFLNLMKQVQDEFSEQGLPHIPVFYCPHHPEGNLSAYQVMCECRKPKPGMLLNAAKQYAIDLPNSIMIGDSWRDIEAGQAAGVKWCVYVSDKAPPLEADKSQVYLVNKLTDIPGSIE</sequence>
<dbReference type="NCBIfam" id="TIGR01662">
    <property type="entry name" value="HAD-SF-IIIA"/>
    <property type="match status" value="1"/>
</dbReference>
<evidence type="ECO:0000256" key="8">
    <source>
        <dbReference type="ARBA" id="ARBA00061616"/>
    </source>
</evidence>
<dbReference type="PANTHER" id="PTHR42891:SF1">
    <property type="entry name" value="D-GLYCERO-BETA-D-MANNO-HEPTOSE-1,7-BISPHOSPHATE 7-PHOSPHATASE"/>
    <property type="match status" value="1"/>
</dbReference>
<dbReference type="GeneID" id="78255186"/>
<accession>A0A075NZF9</accession>
<evidence type="ECO:0000256" key="12">
    <source>
        <dbReference type="PIRSR" id="PIRSR004682-4"/>
    </source>
</evidence>
<evidence type="ECO:0000256" key="5">
    <source>
        <dbReference type="ARBA" id="ARBA00022833"/>
    </source>
</evidence>
<gene>
    <name evidence="13" type="ORF">EP13_09735</name>
</gene>